<dbReference type="AlphaFoldDB" id="A0A9J6DZB0"/>
<proteinExistence type="predicted"/>
<reference evidence="2" key="1">
    <citation type="journal article" date="2020" name="Cell">
        <title>Large-Scale Comparative Analyses of Tick Genomes Elucidate Their Genetic Diversity and Vector Capacities.</title>
        <authorList>
            <consortium name="Tick Genome and Microbiome Consortium (TIGMIC)"/>
            <person name="Jia N."/>
            <person name="Wang J."/>
            <person name="Shi W."/>
            <person name="Du L."/>
            <person name="Sun Y."/>
            <person name="Zhan W."/>
            <person name="Jiang J.F."/>
            <person name="Wang Q."/>
            <person name="Zhang B."/>
            <person name="Ji P."/>
            <person name="Bell-Sakyi L."/>
            <person name="Cui X.M."/>
            <person name="Yuan T.T."/>
            <person name="Jiang B.G."/>
            <person name="Yang W.F."/>
            <person name="Lam T.T."/>
            <person name="Chang Q.C."/>
            <person name="Ding S.J."/>
            <person name="Wang X.J."/>
            <person name="Zhu J.G."/>
            <person name="Ruan X.D."/>
            <person name="Zhao L."/>
            <person name="Wei J.T."/>
            <person name="Ye R.Z."/>
            <person name="Que T.C."/>
            <person name="Du C.H."/>
            <person name="Zhou Y.H."/>
            <person name="Cheng J.X."/>
            <person name="Dai P.F."/>
            <person name="Guo W.B."/>
            <person name="Han X.H."/>
            <person name="Huang E.J."/>
            <person name="Li L.F."/>
            <person name="Wei W."/>
            <person name="Gao Y.C."/>
            <person name="Liu J.Z."/>
            <person name="Shao H.Z."/>
            <person name="Wang X."/>
            <person name="Wang C.C."/>
            <person name="Yang T.C."/>
            <person name="Huo Q.B."/>
            <person name="Li W."/>
            <person name="Chen H.Y."/>
            <person name="Chen S.E."/>
            <person name="Zhou L.G."/>
            <person name="Ni X.B."/>
            <person name="Tian J.H."/>
            <person name="Sheng Y."/>
            <person name="Liu T."/>
            <person name="Pan Y.S."/>
            <person name="Xia L.Y."/>
            <person name="Li J."/>
            <person name="Zhao F."/>
            <person name="Cao W.C."/>
        </authorList>
    </citation>
    <scope>NUCLEOTIDE SEQUENCE</scope>
    <source>
        <strain evidence="2">Rmic-2018</strain>
    </source>
</reference>
<evidence type="ECO:0000313" key="3">
    <source>
        <dbReference type="Proteomes" id="UP000821866"/>
    </source>
</evidence>
<dbReference type="EMBL" id="JABSTU010000006">
    <property type="protein sequence ID" value="KAH8027056.1"/>
    <property type="molecule type" value="Genomic_DNA"/>
</dbReference>
<protein>
    <submittedName>
        <fullName evidence="2">Uncharacterized protein</fullName>
    </submittedName>
</protein>
<keyword evidence="3" id="KW-1185">Reference proteome</keyword>
<gene>
    <name evidence="2" type="ORF">HPB51_001952</name>
</gene>
<name>A0A9J6DZB0_RHIMP</name>
<accession>A0A9J6DZB0</accession>
<dbReference type="Proteomes" id="UP000821866">
    <property type="component" value="Chromosome 4"/>
</dbReference>
<feature type="region of interest" description="Disordered" evidence="1">
    <location>
        <begin position="107"/>
        <end position="164"/>
    </location>
</feature>
<evidence type="ECO:0000256" key="1">
    <source>
        <dbReference type="SAM" id="MobiDB-lite"/>
    </source>
</evidence>
<evidence type="ECO:0000313" key="2">
    <source>
        <dbReference type="EMBL" id="KAH8027056.1"/>
    </source>
</evidence>
<sequence>MCFACGRNNPGEDHAEYCKPRCKFCGDYHVTGAGSYKNKLKTPRQIKQRQWVKQNTELIAKMAPNKITPRKVAISRRFDFSEMGASSTRHEQNGVASRGTSRVVLEDVKCADVTSGRPKEARPPRPAPQDASAPTGARAPEPDKKIARSFPRGNTEEDAEHIIG</sequence>
<organism evidence="2 3">
    <name type="scientific">Rhipicephalus microplus</name>
    <name type="common">Cattle tick</name>
    <name type="synonym">Boophilus microplus</name>
    <dbReference type="NCBI Taxonomy" id="6941"/>
    <lineage>
        <taxon>Eukaryota</taxon>
        <taxon>Metazoa</taxon>
        <taxon>Ecdysozoa</taxon>
        <taxon>Arthropoda</taxon>
        <taxon>Chelicerata</taxon>
        <taxon>Arachnida</taxon>
        <taxon>Acari</taxon>
        <taxon>Parasitiformes</taxon>
        <taxon>Ixodida</taxon>
        <taxon>Ixodoidea</taxon>
        <taxon>Ixodidae</taxon>
        <taxon>Rhipicephalinae</taxon>
        <taxon>Rhipicephalus</taxon>
        <taxon>Boophilus</taxon>
    </lineage>
</organism>
<comment type="caution">
    <text evidence="2">The sequence shown here is derived from an EMBL/GenBank/DDBJ whole genome shotgun (WGS) entry which is preliminary data.</text>
</comment>
<reference evidence="2" key="2">
    <citation type="submission" date="2021-09" db="EMBL/GenBank/DDBJ databases">
        <authorList>
            <person name="Jia N."/>
            <person name="Wang J."/>
            <person name="Shi W."/>
            <person name="Du L."/>
            <person name="Sun Y."/>
            <person name="Zhan W."/>
            <person name="Jiang J."/>
            <person name="Wang Q."/>
            <person name="Zhang B."/>
            <person name="Ji P."/>
            <person name="Sakyi L.B."/>
            <person name="Cui X."/>
            <person name="Yuan T."/>
            <person name="Jiang B."/>
            <person name="Yang W."/>
            <person name="Lam T.T.-Y."/>
            <person name="Chang Q."/>
            <person name="Ding S."/>
            <person name="Wang X."/>
            <person name="Zhu J."/>
            <person name="Ruan X."/>
            <person name="Zhao L."/>
            <person name="Wei J."/>
            <person name="Que T."/>
            <person name="Du C."/>
            <person name="Cheng J."/>
            <person name="Dai P."/>
            <person name="Han X."/>
            <person name="Huang E."/>
            <person name="Gao Y."/>
            <person name="Liu J."/>
            <person name="Shao H."/>
            <person name="Ye R."/>
            <person name="Li L."/>
            <person name="Wei W."/>
            <person name="Wang X."/>
            <person name="Wang C."/>
            <person name="Huo Q."/>
            <person name="Li W."/>
            <person name="Guo W."/>
            <person name="Chen H."/>
            <person name="Chen S."/>
            <person name="Zhou L."/>
            <person name="Zhou L."/>
            <person name="Ni X."/>
            <person name="Tian J."/>
            <person name="Zhou Y."/>
            <person name="Sheng Y."/>
            <person name="Liu T."/>
            <person name="Pan Y."/>
            <person name="Xia L."/>
            <person name="Li J."/>
            <person name="Zhao F."/>
            <person name="Cao W."/>
        </authorList>
    </citation>
    <scope>NUCLEOTIDE SEQUENCE</scope>
    <source>
        <strain evidence="2">Rmic-2018</strain>
        <tissue evidence="2">Larvae</tissue>
    </source>
</reference>